<accession>A0A5B8JF69</accession>
<dbReference type="InterPro" id="IPR001647">
    <property type="entry name" value="HTH_TetR"/>
</dbReference>
<keyword evidence="1" id="KW-0805">Transcription regulation</keyword>
<dbReference type="GO" id="GO:0003700">
    <property type="term" value="F:DNA-binding transcription factor activity"/>
    <property type="evidence" value="ECO:0007669"/>
    <property type="project" value="TreeGrafter"/>
</dbReference>
<feature type="domain" description="HTH tetR-type" evidence="5">
    <location>
        <begin position="15"/>
        <end position="75"/>
    </location>
</feature>
<dbReference type="KEGG" id="sqz:FQU76_32285"/>
<organism evidence="6 7">
    <name type="scientific">Streptomyces qinzhouensis</name>
    <dbReference type="NCBI Taxonomy" id="2599401"/>
    <lineage>
        <taxon>Bacteria</taxon>
        <taxon>Bacillati</taxon>
        <taxon>Actinomycetota</taxon>
        <taxon>Actinomycetes</taxon>
        <taxon>Kitasatosporales</taxon>
        <taxon>Streptomycetaceae</taxon>
        <taxon>Streptomyces</taxon>
    </lineage>
</organism>
<dbReference type="Pfam" id="PF00440">
    <property type="entry name" value="TetR_N"/>
    <property type="match status" value="1"/>
</dbReference>
<reference evidence="6 7" key="1">
    <citation type="submission" date="2019-07" db="EMBL/GenBank/DDBJ databases">
        <authorList>
            <person name="Zhu P."/>
        </authorList>
    </citation>
    <scope>NUCLEOTIDE SEQUENCE [LARGE SCALE GENOMIC DNA]</scope>
    <source>
        <strain evidence="6 7">SSL-25</strain>
    </source>
</reference>
<dbReference type="InterPro" id="IPR050109">
    <property type="entry name" value="HTH-type_TetR-like_transc_reg"/>
</dbReference>
<evidence type="ECO:0000259" key="5">
    <source>
        <dbReference type="PROSITE" id="PS50977"/>
    </source>
</evidence>
<gene>
    <name evidence="6" type="ORF">FQU76_32285</name>
</gene>
<dbReference type="PANTHER" id="PTHR30055:SF148">
    <property type="entry name" value="TETR-FAMILY TRANSCRIPTIONAL REGULATOR"/>
    <property type="match status" value="1"/>
</dbReference>
<keyword evidence="3" id="KW-0804">Transcription</keyword>
<feature type="DNA-binding region" description="H-T-H motif" evidence="4">
    <location>
        <begin position="38"/>
        <end position="57"/>
    </location>
</feature>
<evidence type="ECO:0000313" key="6">
    <source>
        <dbReference type="EMBL" id="QDY80425.1"/>
    </source>
</evidence>
<dbReference type="InterPro" id="IPR036271">
    <property type="entry name" value="Tet_transcr_reg_TetR-rel_C_sf"/>
</dbReference>
<dbReference type="Gene3D" id="1.10.10.60">
    <property type="entry name" value="Homeodomain-like"/>
    <property type="match status" value="1"/>
</dbReference>
<dbReference type="RefSeq" id="WP_146483819.1">
    <property type="nucleotide sequence ID" value="NZ_CP042266.1"/>
</dbReference>
<dbReference type="Pfam" id="PF16859">
    <property type="entry name" value="TetR_C_11"/>
    <property type="match status" value="1"/>
</dbReference>
<evidence type="ECO:0000256" key="1">
    <source>
        <dbReference type="ARBA" id="ARBA00023015"/>
    </source>
</evidence>
<keyword evidence="2 4" id="KW-0238">DNA-binding</keyword>
<dbReference type="Proteomes" id="UP000320580">
    <property type="component" value="Chromosome"/>
</dbReference>
<evidence type="ECO:0000313" key="7">
    <source>
        <dbReference type="Proteomes" id="UP000320580"/>
    </source>
</evidence>
<proteinExistence type="predicted"/>
<evidence type="ECO:0000256" key="2">
    <source>
        <dbReference type="ARBA" id="ARBA00023125"/>
    </source>
</evidence>
<evidence type="ECO:0000256" key="4">
    <source>
        <dbReference type="PROSITE-ProRule" id="PRU00335"/>
    </source>
</evidence>
<dbReference type="EMBL" id="CP042266">
    <property type="protein sequence ID" value="QDY80425.1"/>
    <property type="molecule type" value="Genomic_DNA"/>
</dbReference>
<dbReference type="OrthoDB" id="9796019at2"/>
<protein>
    <submittedName>
        <fullName evidence="6">TetR/AcrR family transcriptional regulator</fullName>
    </submittedName>
</protein>
<evidence type="ECO:0000256" key="3">
    <source>
        <dbReference type="ARBA" id="ARBA00023163"/>
    </source>
</evidence>
<dbReference type="GO" id="GO:0000976">
    <property type="term" value="F:transcription cis-regulatory region binding"/>
    <property type="evidence" value="ECO:0007669"/>
    <property type="project" value="TreeGrafter"/>
</dbReference>
<dbReference type="PANTHER" id="PTHR30055">
    <property type="entry name" value="HTH-TYPE TRANSCRIPTIONAL REGULATOR RUTR"/>
    <property type="match status" value="1"/>
</dbReference>
<sequence length="194" mass="21553">MSEEQVRRRTGGRSARVRRAVLDATLQAVAESGPDAVGIPDIARRAGVHETSVYRRWGTREHLVVDALLAYSQEQLHIPDTGTLREDLITFADSLTAYLDTPFGKALVRSMSAAVDDRALAESREEFWKTRFGLARIMIDRAVARGEVPEGTDPAFILETLIAPLHFRALLTRRPVDGHLTGRLVDLLLQGLTR</sequence>
<dbReference type="AlphaFoldDB" id="A0A5B8JF69"/>
<name>A0A5B8JF69_9ACTN</name>
<dbReference type="Gene3D" id="1.10.357.10">
    <property type="entry name" value="Tetracycline Repressor, domain 2"/>
    <property type="match status" value="1"/>
</dbReference>
<dbReference type="InterPro" id="IPR011075">
    <property type="entry name" value="TetR_C"/>
</dbReference>
<keyword evidence="7" id="KW-1185">Reference proteome</keyword>
<dbReference type="SUPFAM" id="SSF48498">
    <property type="entry name" value="Tetracyclin repressor-like, C-terminal domain"/>
    <property type="match status" value="1"/>
</dbReference>
<dbReference type="PROSITE" id="PS50977">
    <property type="entry name" value="HTH_TETR_2"/>
    <property type="match status" value="1"/>
</dbReference>
<dbReference type="InterPro" id="IPR009057">
    <property type="entry name" value="Homeodomain-like_sf"/>
</dbReference>
<dbReference type="SUPFAM" id="SSF46689">
    <property type="entry name" value="Homeodomain-like"/>
    <property type="match status" value="1"/>
</dbReference>